<keyword evidence="2" id="KW-1185">Reference proteome</keyword>
<evidence type="ECO:0000313" key="1">
    <source>
        <dbReference type="EMBL" id="GME34844.1"/>
    </source>
</evidence>
<comment type="caution">
    <text evidence="1">The sequence shown here is derived from an EMBL/GenBank/DDBJ whole genome shotgun (WGS) entry which is preliminary data.</text>
</comment>
<proteinExistence type="predicted"/>
<reference evidence="1" key="1">
    <citation type="submission" date="2024-09" db="EMBL/GenBank/DDBJ databases">
        <title>Draft Genome Sequences of Neofusicoccum parvum.</title>
        <authorList>
            <person name="Ashida A."/>
            <person name="Camagna M."/>
            <person name="Tanaka A."/>
            <person name="Takemoto D."/>
        </authorList>
    </citation>
    <scope>NUCLEOTIDE SEQUENCE</scope>
    <source>
        <strain evidence="1">PPO83</strain>
    </source>
</reference>
<organism evidence="1 2">
    <name type="scientific">Neofusicoccum parvum</name>
    <dbReference type="NCBI Taxonomy" id="310453"/>
    <lineage>
        <taxon>Eukaryota</taxon>
        <taxon>Fungi</taxon>
        <taxon>Dikarya</taxon>
        <taxon>Ascomycota</taxon>
        <taxon>Pezizomycotina</taxon>
        <taxon>Dothideomycetes</taxon>
        <taxon>Dothideomycetes incertae sedis</taxon>
        <taxon>Botryosphaeriales</taxon>
        <taxon>Botryosphaeriaceae</taxon>
        <taxon>Neofusicoccum</taxon>
    </lineage>
</organism>
<dbReference type="EMBL" id="BSXG01000070">
    <property type="protein sequence ID" value="GME34844.1"/>
    <property type="molecule type" value="Genomic_DNA"/>
</dbReference>
<name>A0ACB5SCR6_9PEZI</name>
<gene>
    <name evidence="1" type="primary">g4332</name>
    <name evidence="1" type="ORF">NpPPO83_00004332</name>
</gene>
<evidence type="ECO:0000313" key="2">
    <source>
        <dbReference type="Proteomes" id="UP001165186"/>
    </source>
</evidence>
<dbReference type="Proteomes" id="UP001165186">
    <property type="component" value="Unassembled WGS sequence"/>
</dbReference>
<sequence length="181" mass="20072">MAGWFERDTSWRWALIPFWSQVETTLGIICACIPTFNPLIKLALKRLGLRSSRGSSRTTTTSSVRATTTQQHPRRRTSRIPDPDPGIGLEPSYPFRTPLDPDDDEFQQEYFQRTCRSSRTTPSSTRSSQRYPRSPPRLGFVHAAPPPSPTPTLVGTGVRDFGAAREGGVLGAPSARRGSWG</sequence>
<feature type="non-terminal residue" evidence="1">
    <location>
        <position position="181"/>
    </location>
</feature>
<protein>
    <submittedName>
        <fullName evidence="1">Integral membrane protein</fullName>
    </submittedName>
</protein>
<accession>A0ACB5SCR6</accession>